<evidence type="ECO:0000313" key="1">
    <source>
        <dbReference type="EMBL" id="OXU29175.1"/>
    </source>
</evidence>
<proteinExistence type="predicted"/>
<gene>
    <name evidence="1" type="ORF">TSAR_006043</name>
</gene>
<name>A0A232FER0_9HYME</name>
<sequence length="131" mass="15315">MFSVGKVLQEKVNINNDDNIVNDAKSVILFAKLLLDSRPFKYDINLALYHILSLSEFQTLKPQTYVDGSVINSYMIANRKIHIFFQLLKRISYLARRLIENIQKHGKCITSTLNFKERYLFHATMKSIRAF</sequence>
<organism evidence="1 2">
    <name type="scientific">Trichomalopsis sarcophagae</name>
    <dbReference type="NCBI Taxonomy" id="543379"/>
    <lineage>
        <taxon>Eukaryota</taxon>
        <taxon>Metazoa</taxon>
        <taxon>Ecdysozoa</taxon>
        <taxon>Arthropoda</taxon>
        <taxon>Hexapoda</taxon>
        <taxon>Insecta</taxon>
        <taxon>Pterygota</taxon>
        <taxon>Neoptera</taxon>
        <taxon>Endopterygota</taxon>
        <taxon>Hymenoptera</taxon>
        <taxon>Apocrita</taxon>
        <taxon>Proctotrupomorpha</taxon>
        <taxon>Chalcidoidea</taxon>
        <taxon>Pteromalidae</taxon>
        <taxon>Pteromalinae</taxon>
        <taxon>Trichomalopsis</taxon>
    </lineage>
</organism>
<accession>A0A232FER0</accession>
<reference evidence="1 2" key="1">
    <citation type="journal article" date="2017" name="Curr. Biol.">
        <title>The Evolution of Venom by Co-option of Single-Copy Genes.</title>
        <authorList>
            <person name="Martinson E.O."/>
            <person name="Mrinalini"/>
            <person name="Kelkar Y.D."/>
            <person name="Chang C.H."/>
            <person name="Werren J.H."/>
        </authorList>
    </citation>
    <scope>NUCLEOTIDE SEQUENCE [LARGE SCALE GENOMIC DNA]</scope>
    <source>
        <strain evidence="1 2">Alberta</strain>
        <tissue evidence="1">Whole body</tissue>
    </source>
</reference>
<dbReference type="AlphaFoldDB" id="A0A232FER0"/>
<evidence type="ECO:0000313" key="2">
    <source>
        <dbReference type="Proteomes" id="UP000215335"/>
    </source>
</evidence>
<dbReference type="Proteomes" id="UP000215335">
    <property type="component" value="Unassembled WGS sequence"/>
</dbReference>
<dbReference type="EMBL" id="NNAY01000330">
    <property type="protein sequence ID" value="OXU29175.1"/>
    <property type="molecule type" value="Genomic_DNA"/>
</dbReference>
<protein>
    <submittedName>
        <fullName evidence="1">Uncharacterized protein</fullName>
    </submittedName>
</protein>
<comment type="caution">
    <text evidence="1">The sequence shown here is derived from an EMBL/GenBank/DDBJ whole genome shotgun (WGS) entry which is preliminary data.</text>
</comment>
<keyword evidence="2" id="KW-1185">Reference proteome</keyword>